<gene>
    <name evidence="2" type="ORF">MMSR116_29225</name>
</gene>
<feature type="compositionally biased region" description="Low complexity" evidence="1">
    <location>
        <begin position="272"/>
        <end position="283"/>
    </location>
</feature>
<dbReference type="Proteomes" id="UP000012488">
    <property type="component" value="Chromosome"/>
</dbReference>
<protein>
    <submittedName>
        <fullName evidence="2">Helix-turn-helix domain-containing protein</fullName>
    </submittedName>
</protein>
<evidence type="ECO:0000313" key="2">
    <source>
        <dbReference type="EMBL" id="QGY05520.1"/>
    </source>
</evidence>
<feature type="compositionally biased region" description="Pro residues" evidence="1">
    <location>
        <begin position="254"/>
        <end position="271"/>
    </location>
</feature>
<dbReference type="AlphaFoldDB" id="A0A6B9FSF3"/>
<dbReference type="OrthoDB" id="7991791at2"/>
<feature type="compositionally biased region" description="Pro residues" evidence="1">
    <location>
        <begin position="168"/>
        <end position="181"/>
    </location>
</feature>
<proteinExistence type="predicted"/>
<dbReference type="Pfam" id="PF13730">
    <property type="entry name" value="HTH_36"/>
    <property type="match status" value="1"/>
</dbReference>
<dbReference type="KEGG" id="mmes:MMSR116_29225"/>
<organism evidence="2 3">
    <name type="scientific">Methylobacterium mesophilicum SR1.6/6</name>
    <dbReference type="NCBI Taxonomy" id="908290"/>
    <lineage>
        <taxon>Bacteria</taxon>
        <taxon>Pseudomonadati</taxon>
        <taxon>Pseudomonadota</taxon>
        <taxon>Alphaproteobacteria</taxon>
        <taxon>Hyphomicrobiales</taxon>
        <taxon>Methylobacteriaceae</taxon>
        <taxon>Methylobacterium</taxon>
    </lineage>
</organism>
<dbReference type="Gene3D" id="1.10.10.10">
    <property type="entry name" value="Winged helix-like DNA-binding domain superfamily/Winged helix DNA-binding domain"/>
    <property type="match status" value="1"/>
</dbReference>
<evidence type="ECO:0000256" key="1">
    <source>
        <dbReference type="SAM" id="MobiDB-lite"/>
    </source>
</evidence>
<accession>A0A6B9FSF3</accession>
<reference evidence="2 3" key="2">
    <citation type="journal article" date="2013" name="Genome Announc.">
        <title>Draft Genome Sequence of Methylobacterium mesophilicum Strain SR1.6/6, Isolated from Citrus sinensis.</title>
        <authorList>
            <person name="Marinho Almeida D."/>
            <person name="Dini-Andreote F."/>
            <person name="Camargo Neves A.A."/>
            <person name="Juca Ramos R.T."/>
            <person name="Andreote F.D."/>
            <person name="Carneiro A.R."/>
            <person name="Oliveira de Souza Lima A."/>
            <person name="Caracciolo Gomes de Sa P.H."/>
            <person name="Ribeiro Barbosa M.S."/>
            <person name="Araujo W.L."/>
            <person name="Silva A."/>
        </authorList>
    </citation>
    <scope>NUCLEOTIDE SEQUENCE [LARGE SCALE GENOMIC DNA]</scope>
    <source>
        <strain evidence="2 3">SR1.6/6</strain>
    </source>
</reference>
<feature type="compositionally biased region" description="Basic residues" evidence="1">
    <location>
        <begin position="196"/>
        <end position="205"/>
    </location>
</feature>
<sequence length="283" mass="30598">MSIEAIHFIMKTEIPDGIAKLVAFVIADYAHAETGQAWPKIETLARKCSQSVRTVQRKIRVLEELGILRVEQRHAETGRQRENLFVLYLPGVPRPAANDPTSPRPEARPKRGEGDTQSPIPPPDPVTLGGVSPVTPEGDTAVTPRGIPQKESTRRESPRRETRDSALPPRPLTRPRPPRGLPLPGLFCVPMDSRRRGTTTRRPRRLASTPPSSGRPRPACTAGPTPTRTARSPGRPTGRLPSTGSSTPRSAKPPTAPPARPAAPPHPPRPAAPRTAASPSSLR</sequence>
<evidence type="ECO:0000313" key="3">
    <source>
        <dbReference type="Proteomes" id="UP000012488"/>
    </source>
</evidence>
<dbReference type="RefSeq" id="WP_158169218.1">
    <property type="nucleotide sequence ID" value="NZ_CP043538.1"/>
</dbReference>
<dbReference type="EMBL" id="CP043538">
    <property type="protein sequence ID" value="QGY05520.1"/>
    <property type="molecule type" value="Genomic_DNA"/>
</dbReference>
<feature type="compositionally biased region" description="Basic and acidic residues" evidence="1">
    <location>
        <begin position="151"/>
        <end position="164"/>
    </location>
</feature>
<feature type="compositionally biased region" description="Basic and acidic residues" evidence="1">
    <location>
        <begin position="105"/>
        <end position="114"/>
    </location>
</feature>
<name>A0A6B9FSF3_9HYPH</name>
<dbReference type="InterPro" id="IPR036388">
    <property type="entry name" value="WH-like_DNA-bd_sf"/>
</dbReference>
<feature type="region of interest" description="Disordered" evidence="1">
    <location>
        <begin position="91"/>
        <end position="283"/>
    </location>
</feature>
<reference evidence="2 3" key="1">
    <citation type="journal article" date="2012" name="Genet. Mol. Biol.">
        <title>Analysis of 16S rRNA and mxaF genes revealing insights into Methylobacterium niche-specific plant association.</title>
        <authorList>
            <person name="Dourado M.N."/>
            <person name="Andreote F.D."/>
            <person name="Dini-Andreote F."/>
            <person name="Conti R."/>
            <person name="Araujo J.M."/>
            <person name="Araujo W.L."/>
        </authorList>
    </citation>
    <scope>NUCLEOTIDE SEQUENCE [LARGE SCALE GENOMIC DNA]</scope>
    <source>
        <strain evidence="2 3">SR1.6/6</strain>
    </source>
</reference>